<protein>
    <submittedName>
        <fullName evidence="1">Uncharacterized protein</fullName>
    </submittedName>
</protein>
<evidence type="ECO:0000313" key="2">
    <source>
        <dbReference type="Proteomes" id="UP001614216"/>
    </source>
</evidence>
<evidence type="ECO:0000313" key="1">
    <source>
        <dbReference type="EMBL" id="MFI7845444.1"/>
    </source>
</evidence>
<name>A0ABW8AZU8_9FIRM</name>
<accession>A0ABW8AZU8</accession>
<dbReference type="Proteomes" id="UP001614216">
    <property type="component" value="Unassembled WGS sequence"/>
</dbReference>
<reference evidence="1 2" key="1">
    <citation type="submission" date="2024-08" db="EMBL/GenBank/DDBJ databases">
        <authorList>
            <person name="Vancuren S.J."/>
            <person name="Allen-Vercoe E."/>
        </authorList>
    </citation>
    <scope>NUCLEOTIDE SEQUENCE [LARGE SCALE GENOMIC DNA]</scope>
    <source>
        <strain evidence="1 2">16-6-I_42_FAA</strain>
    </source>
</reference>
<gene>
    <name evidence="1" type="ORF">ACIF0M_07780</name>
</gene>
<dbReference type="EMBL" id="JBITRD010000011">
    <property type="protein sequence ID" value="MFI7845444.1"/>
    <property type="molecule type" value="Genomic_DNA"/>
</dbReference>
<organism evidence="1 2">
    <name type="scientific">Dorea amylophila</name>
    <dbReference type="NCBI Taxonomy" id="2981789"/>
    <lineage>
        <taxon>Bacteria</taxon>
        <taxon>Bacillati</taxon>
        <taxon>Bacillota</taxon>
        <taxon>Clostridia</taxon>
        <taxon>Lachnospirales</taxon>
        <taxon>Lachnospiraceae</taxon>
        <taxon>Dorea</taxon>
    </lineage>
</organism>
<comment type="caution">
    <text evidence="1">The sequence shown here is derived from an EMBL/GenBank/DDBJ whole genome shotgun (WGS) entry which is preliminary data.</text>
</comment>
<proteinExistence type="predicted"/>
<keyword evidence="2" id="KW-1185">Reference proteome</keyword>
<sequence length="214" mass="25291">MTNEKQMECRYLTPNIPKLRVKVLKVIELVIPDEKNEYVCALNSISQHEDTYKHSDYQAVAKWRERTVAHTIEYLKLNCPTCYFTSEHLRLFTTYLFGILLRSRYPDKYLTEALSKYPNSNLTDNGQYAYFIIHHLLHPDCIDNPREHQKIVISQNDMSVFFCLFLDVSKCFDGNTTYKLTEIQRSKVEALISQTDISLRESFKRLVKIFFPEN</sequence>
<dbReference type="RefSeq" id="WP_396569722.1">
    <property type="nucleotide sequence ID" value="NZ_JBITRD010000011.1"/>
</dbReference>